<feature type="repeat" description="TPR" evidence="1">
    <location>
        <begin position="1009"/>
        <end position="1042"/>
    </location>
</feature>
<gene>
    <name evidence="3" type="ORF">BJP37_11945</name>
</gene>
<feature type="repeat" description="TPR" evidence="1">
    <location>
        <begin position="849"/>
        <end position="882"/>
    </location>
</feature>
<dbReference type="SUPFAM" id="SSF48452">
    <property type="entry name" value="TPR-like"/>
    <property type="match status" value="2"/>
</dbReference>
<dbReference type="PANTHER" id="PTHR10098">
    <property type="entry name" value="RAPSYN-RELATED"/>
    <property type="match status" value="1"/>
</dbReference>
<dbReference type="PROSITE" id="PS50005">
    <property type="entry name" value="TPR"/>
    <property type="match status" value="4"/>
</dbReference>
<dbReference type="Pfam" id="PF12770">
    <property type="entry name" value="CHAT"/>
    <property type="match status" value="1"/>
</dbReference>
<evidence type="ECO:0000313" key="3">
    <source>
        <dbReference type="EMBL" id="OLT59634.1"/>
    </source>
</evidence>
<accession>A0A1U7N153</accession>
<feature type="repeat" description="TPR" evidence="1">
    <location>
        <begin position="889"/>
        <end position="922"/>
    </location>
</feature>
<comment type="caution">
    <text evidence="3">The sequence shown here is derived from an EMBL/GenBank/DDBJ whole genome shotgun (WGS) entry which is preliminary data.</text>
</comment>
<feature type="repeat" description="TPR" evidence="1">
    <location>
        <begin position="1049"/>
        <end position="1082"/>
    </location>
</feature>
<dbReference type="PANTHER" id="PTHR10098:SF108">
    <property type="entry name" value="TETRATRICOPEPTIDE REPEAT PROTEIN 28"/>
    <property type="match status" value="1"/>
</dbReference>
<reference evidence="3 4" key="1">
    <citation type="submission" date="2016-10" db="EMBL/GenBank/DDBJ databases">
        <title>Comparative genomics uncovers the prolific and rare metabolic potential of the cyanobacterial genus Moorea.</title>
        <authorList>
            <person name="Leao T."/>
            <person name="Castelao G."/>
            <person name="Korobeynikov A."/>
            <person name="Monroe E.A."/>
            <person name="Podell S."/>
            <person name="Glukhov E."/>
            <person name="Allen E."/>
            <person name="Gerwick W.H."/>
            <person name="Gerwick L."/>
        </authorList>
    </citation>
    <scope>NUCLEOTIDE SEQUENCE [LARGE SCALE GENOMIC DNA]</scope>
    <source>
        <strain evidence="3 4">PNG5-198</strain>
    </source>
</reference>
<organism evidence="3 4">
    <name type="scientific">Moorena bouillonii PNG</name>
    <dbReference type="NCBI Taxonomy" id="568701"/>
    <lineage>
        <taxon>Bacteria</taxon>
        <taxon>Bacillati</taxon>
        <taxon>Cyanobacteriota</taxon>
        <taxon>Cyanophyceae</taxon>
        <taxon>Coleofasciculales</taxon>
        <taxon>Coleofasciculaceae</taxon>
        <taxon>Moorena</taxon>
    </lineage>
</organism>
<dbReference type="InterPro" id="IPR022601">
    <property type="entry name" value="DUF3160"/>
</dbReference>
<keyword evidence="4" id="KW-1185">Reference proteome</keyword>
<dbReference type="InterPro" id="IPR011990">
    <property type="entry name" value="TPR-like_helical_dom_sf"/>
</dbReference>
<dbReference type="Pfam" id="PF11369">
    <property type="entry name" value="DUF3160"/>
    <property type="match status" value="1"/>
</dbReference>
<dbReference type="InterPro" id="IPR024983">
    <property type="entry name" value="CHAT_dom"/>
</dbReference>
<dbReference type="InterPro" id="IPR019734">
    <property type="entry name" value="TPR_rpt"/>
</dbReference>
<dbReference type="Proteomes" id="UP000186657">
    <property type="component" value="Unassembled WGS sequence"/>
</dbReference>
<protein>
    <recommendedName>
        <fullName evidence="2">CHAT domain-containing protein</fullName>
    </recommendedName>
</protein>
<proteinExistence type="predicted"/>
<dbReference type="SMART" id="SM01325">
    <property type="entry name" value="DUF3160"/>
    <property type="match status" value="1"/>
</dbReference>
<dbReference type="EMBL" id="MKZS01000001">
    <property type="protein sequence ID" value="OLT59634.1"/>
    <property type="molecule type" value="Genomic_DNA"/>
</dbReference>
<dbReference type="RefSeq" id="WP_075899182.1">
    <property type="nucleotide sequence ID" value="NZ_MKZS01000001.1"/>
</dbReference>
<keyword evidence="1" id="KW-0802">TPR repeat</keyword>
<evidence type="ECO:0000259" key="2">
    <source>
        <dbReference type="Pfam" id="PF12770"/>
    </source>
</evidence>
<evidence type="ECO:0000313" key="4">
    <source>
        <dbReference type="Proteomes" id="UP000186657"/>
    </source>
</evidence>
<feature type="domain" description="CHAT" evidence="2">
    <location>
        <begin position="1328"/>
        <end position="1613"/>
    </location>
</feature>
<dbReference type="Pfam" id="PF13424">
    <property type="entry name" value="TPR_12"/>
    <property type="match status" value="4"/>
</dbReference>
<evidence type="ECO:0000256" key="1">
    <source>
        <dbReference type="PROSITE-ProRule" id="PRU00339"/>
    </source>
</evidence>
<sequence length="1615" mass="183358">MKHFKKSKKLILSFLVALFIIVSNQPFLINSINGSDFFAKRAFAQTTSDTFGYNAAFEEEWNKIGQMSTEKFAQRYDANADYIQGISWDPTTAKYWDLFNRDPKKHEKLYYDFRLNQDELSVFKKNGFVVSERLGTKSFGRMFYRIYSNDLPVFVSADSILHAWHMSYDAMLKELEEKVLAPSLEKILQGMAETIPVAAKEYGNGELESSLKDVDYFLAVARSLLKPNSAKQSKNKRLQIIVGKSNNEASPESDLADEPVKTYLNQDERVAETINFVKAQQLQGFKLFGRERRVDFSQFKPRGHYENSERLRKYFQAMMWCGRIDFRIAGKPEEASPRELGAAIIFHDLLKKSGNFELWQRFDEIIQTFVGWTDSMTFAEMDELLVQAQIKSPANVNSLSSLEQLQNTILDGKFGVQNIRGHYHLLFKEEKPQLPRSFTILGQKFVLDSWVMSQVVDVSKIWDGTFIKQNRPTALDVAFAALDNNQVTPNLVERITNLEKQQPKVGFNYQNNLAAAKNVIEQQDPSVWKDNIYMNWLATLRELSVPTSNSKYPEAMRTQPWAMKTLNTQLASWTQLRHDTILYAKQSYGIFLACEYPAGFVEPRPEFWERFEQMVRLTAQQLKKTPLESQEIQTKQVKFLEQFAQKLGILKEIASKELAQQPLTKVETKFLKDIVEIIRQGSGSPKYEGWYPSLFYSDPEDSVEWDALVADVHTSIGEREPDIVLHEGVGDVDMLMIAVENGDDRMVFAGPVMSHYEFEVPSVMRKSDSEWKQDIQNKNIPPRPDWTKDYLVSPLSVKTSIGQQPRYKALQLQKEALQYLDQGQFQEAMSNYDQVLSLTRELKDTAWEAKILYSMAVEYTNREQYQQALELYQQALPLTQKIGDRTIESIILSNMGRIHAELAQYSQALEFFDKSSDVSQQIGNRVTQGRSINSIQAIQSSLEDNKKALELFQQALEINRKIGDKRGEIFSLTNIASIYGDQGEYQKALKLYNQVFDISLKIGDCEGIAVSLNDSGLIYYELGDKKQALELYRKALDFCEKYGFYSEKAKTMLNIGKAYSGMEQFQEALHFYQQALAIFQELKLSDDQANALAHIGSTFMSMGKLNKAKATLYQAIDLIESVIRPNKDLHKISMFENKVFPYKALQYVLIQQNEREEALEVSERGRTRAFVELLAKRLAVNSEEIADFKPISLKQIRQIAVEQNSTLVEYSILPSNSKEFKLYSWVILPTGKIEFRAVDLPQETSLEKLVSNGYFCILQDECRSGANQTLPTVGDWVKLNDDQFDQPWQVVDIQQDTLKLRLENWEEDTTIPRPITDVVAIVKAFNRKSLQQLHELLIEPIADLLPKNENDRVIFIPHQQLFLVPFPALQDKDGNYLIQRHTILTAPSIEVLGLTHKKRKQLPNSVQGAVVVGNPTMPRVTTKPGEKPEQLPELPHAQEEAIKIAELLNTQALTGNRATKAAILPKLLQARIIHLATHGLLSDFKGLGIPGAIALAPSGTGEINDGLLTAGELLQMKLNAELVVLSACKTGQGDITSDGVIGLSRSLVAAGVPSIIVSLWSVPDAPTADLMKEFYQNLKSTGDKAQALRQAMLTMIPKSGNPKDWAAFTLIGEAN</sequence>
<dbReference type="Gene3D" id="1.25.40.10">
    <property type="entry name" value="Tetratricopeptide repeat domain"/>
    <property type="match status" value="2"/>
</dbReference>
<dbReference type="SMART" id="SM00028">
    <property type="entry name" value="TPR"/>
    <property type="match status" value="8"/>
</dbReference>
<name>A0A1U7N153_9CYAN</name>